<evidence type="ECO:0000313" key="1">
    <source>
        <dbReference type="EMBL" id="OTG27993.1"/>
    </source>
</evidence>
<name>A0A251UY83_HELAN</name>
<dbReference type="AlphaFoldDB" id="A0A251UY83"/>
<reference evidence="2" key="1">
    <citation type="journal article" date="2017" name="Nature">
        <title>The sunflower genome provides insights into oil metabolism, flowering and Asterid evolution.</title>
        <authorList>
            <person name="Badouin H."/>
            <person name="Gouzy J."/>
            <person name="Grassa C.J."/>
            <person name="Murat F."/>
            <person name="Staton S.E."/>
            <person name="Cottret L."/>
            <person name="Lelandais-Briere C."/>
            <person name="Owens G.L."/>
            <person name="Carrere S."/>
            <person name="Mayjonade B."/>
            <person name="Legrand L."/>
            <person name="Gill N."/>
            <person name="Kane N.C."/>
            <person name="Bowers J.E."/>
            <person name="Hubner S."/>
            <person name="Bellec A."/>
            <person name="Berard A."/>
            <person name="Berges H."/>
            <person name="Blanchet N."/>
            <person name="Boniface M.C."/>
            <person name="Brunel D."/>
            <person name="Catrice O."/>
            <person name="Chaidir N."/>
            <person name="Claudel C."/>
            <person name="Donnadieu C."/>
            <person name="Faraut T."/>
            <person name="Fievet G."/>
            <person name="Helmstetter N."/>
            <person name="King M."/>
            <person name="Knapp S.J."/>
            <person name="Lai Z."/>
            <person name="Le Paslier M.C."/>
            <person name="Lippi Y."/>
            <person name="Lorenzon L."/>
            <person name="Mandel J.R."/>
            <person name="Marage G."/>
            <person name="Marchand G."/>
            <person name="Marquand E."/>
            <person name="Bret-Mestries E."/>
            <person name="Morien E."/>
            <person name="Nambeesan S."/>
            <person name="Nguyen T."/>
            <person name="Pegot-Espagnet P."/>
            <person name="Pouilly N."/>
            <person name="Raftis F."/>
            <person name="Sallet E."/>
            <person name="Schiex T."/>
            <person name="Thomas J."/>
            <person name="Vandecasteele C."/>
            <person name="Vares D."/>
            <person name="Vear F."/>
            <person name="Vautrin S."/>
            <person name="Crespi M."/>
            <person name="Mangin B."/>
            <person name="Burke J.M."/>
            <person name="Salse J."/>
            <person name="Munos S."/>
            <person name="Vincourt P."/>
            <person name="Rieseberg L.H."/>
            <person name="Langlade N.B."/>
        </authorList>
    </citation>
    <scope>NUCLEOTIDE SEQUENCE [LARGE SCALE GENOMIC DNA]</scope>
    <source>
        <strain evidence="2">cv. SF193</strain>
    </source>
</reference>
<organism evidence="1 2">
    <name type="scientific">Helianthus annuus</name>
    <name type="common">Common sunflower</name>
    <dbReference type="NCBI Taxonomy" id="4232"/>
    <lineage>
        <taxon>Eukaryota</taxon>
        <taxon>Viridiplantae</taxon>
        <taxon>Streptophyta</taxon>
        <taxon>Embryophyta</taxon>
        <taxon>Tracheophyta</taxon>
        <taxon>Spermatophyta</taxon>
        <taxon>Magnoliopsida</taxon>
        <taxon>eudicotyledons</taxon>
        <taxon>Gunneridae</taxon>
        <taxon>Pentapetalae</taxon>
        <taxon>asterids</taxon>
        <taxon>campanulids</taxon>
        <taxon>Asterales</taxon>
        <taxon>Asteraceae</taxon>
        <taxon>Asteroideae</taxon>
        <taxon>Heliantheae alliance</taxon>
        <taxon>Heliantheae</taxon>
        <taxon>Helianthus</taxon>
    </lineage>
</organism>
<proteinExistence type="predicted"/>
<accession>A0A251UY83</accession>
<dbReference type="EMBL" id="CM007893">
    <property type="protein sequence ID" value="OTG27993.1"/>
    <property type="molecule type" value="Genomic_DNA"/>
</dbReference>
<keyword evidence="2" id="KW-1185">Reference proteome</keyword>
<dbReference type="InParanoid" id="A0A251UY83"/>
<protein>
    <submittedName>
        <fullName evidence="1">Uncharacterized protein</fullName>
    </submittedName>
</protein>
<sequence length="55" mass="6538">MNYGKMNRGNKGKPLVLAKFIKLTREIEVNQLRAFNFSIFLTYSVEWREGRKLKC</sequence>
<gene>
    <name evidence="1" type="ORF">HannXRQ_Chr04g0106211</name>
</gene>
<evidence type="ECO:0000313" key="2">
    <source>
        <dbReference type="Proteomes" id="UP000215914"/>
    </source>
</evidence>
<dbReference type="Proteomes" id="UP000215914">
    <property type="component" value="Chromosome 4"/>
</dbReference>